<feature type="region of interest" description="Disordered" evidence="1">
    <location>
        <begin position="1"/>
        <end position="27"/>
    </location>
</feature>
<reference evidence="2 3" key="1">
    <citation type="journal article" date="2018" name="Mol. Biol. Evol.">
        <title>Broad Genomic Sampling Reveals a Smut Pathogenic Ancestry of the Fungal Clade Ustilaginomycotina.</title>
        <authorList>
            <person name="Kijpornyongpan T."/>
            <person name="Mondo S.J."/>
            <person name="Barry K."/>
            <person name="Sandor L."/>
            <person name="Lee J."/>
            <person name="Lipzen A."/>
            <person name="Pangilinan J."/>
            <person name="LaButti K."/>
            <person name="Hainaut M."/>
            <person name="Henrissat B."/>
            <person name="Grigoriev I.V."/>
            <person name="Spatafora J.W."/>
            <person name="Aime M.C."/>
        </authorList>
    </citation>
    <scope>NUCLEOTIDE SEQUENCE [LARGE SCALE GENOMIC DNA]</scope>
    <source>
        <strain evidence="2 3">MCA 4186</strain>
    </source>
</reference>
<name>A0A316ZCF3_9BASI</name>
<protein>
    <submittedName>
        <fullName evidence="2">Uncharacterized protein</fullName>
    </submittedName>
</protein>
<sequence>MAAPRRAAQPGVGSSVPQPPVVEAPTQPRLGRGLAATALLFAGCFVLFNPTVARELVTGPRVKVIRHEQQAEAFVTKQNERLV</sequence>
<accession>A0A316ZCF3</accession>
<dbReference type="EMBL" id="KZ819288">
    <property type="protein sequence ID" value="PWN99380.1"/>
    <property type="molecule type" value="Genomic_DNA"/>
</dbReference>
<organism evidence="2 3">
    <name type="scientific">Tilletiopsis washingtonensis</name>
    <dbReference type="NCBI Taxonomy" id="58919"/>
    <lineage>
        <taxon>Eukaryota</taxon>
        <taxon>Fungi</taxon>
        <taxon>Dikarya</taxon>
        <taxon>Basidiomycota</taxon>
        <taxon>Ustilaginomycotina</taxon>
        <taxon>Exobasidiomycetes</taxon>
        <taxon>Entylomatales</taxon>
        <taxon>Entylomatales incertae sedis</taxon>
        <taxon>Tilletiopsis</taxon>
    </lineage>
</organism>
<evidence type="ECO:0000313" key="2">
    <source>
        <dbReference type="EMBL" id="PWN99380.1"/>
    </source>
</evidence>
<gene>
    <name evidence="2" type="ORF">FA09DRAFT_337512</name>
</gene>
<proteinExistence type="predicted"/>
<evidence type="ECO:0000256" key="1">
    <source>
        <dbReference type="SAM" id="MobiDB-lite"/>
    </source>
</evidence>
<dbReference type="GeneID" id="37271546"/>
<dbReference type="RefSeq" id="XP_025599659.1">
    <property type="nucleotide sequence ID" value="XM_025744002.1"/>
</dbReference>
<evidence type="ECO:0000313" key="3">
    <source>
        <dbReference type="Proteomes" id="UP000245946"/>
    </source>
</evidence>
<dbReference type="Proteomes" id="UP000245946">
    <property type="component" value="Unassembled WGS sequence"/>
</dbReference>
<dbReference type="AlphaFoldDB" id="A0A316ZCF3"/>
<keyword evidence="3" id="KW-1185">Reference proteome</keyword>